<keyword evidence="2" id="KW-1185">Reference proteome</keyword>
<protein>
    <submittedName>
        <fullName evidence="1">Uncharacterized protein</fullName>
    </submittedName>
</protein>
<gene>
    <name evidence="1" type="ORF">C8F04DRAFT_140707</name>
</gene>
<sequence>MPGDVVVVPAAVRVSPSRTAPLCSPPALAAGSRCSPCAGTPRRIEDCAASPGGDVCVHRSVPRCRLAPDRHYRAMMGPSRHAADWREMVRCVWCGAWGRSNGWSAYTSVSASRVRPWGAGDGGEGRWVTHAPAELATLAGVVLVRRGRIVRGRAGGVKRMRDKVSVPVDDKSEWERMTETCVCVCAVVSADCLRLRGPSSTRWWNAASPCAFPTFPFLLRRPACSSSAIREFYFPLSPTPPACHPSATPTYA</sequence>
<accession>A0AAD6SCB6</accession>
<dbReference type="EMBL" id="JARJCM010000157">
    <property type="protein sequence ID" value="KAJ7025216.1"/>
    <property type="molecule type" value="Genomic_DNA"/>
</dbReference>
<comment type="caution">
    <text evidence="1">The sequence shown here is derived from an EMBL/GenBank/DDBJ whole genome shotgun (WGS) entry which is preliminary data.</text>
</comment>
<organism evidence="1 2">
    <name type="scientific">Mycena alexandri</name>
    <dbReference type="NCBI Taxonomy" id="1745969"/>
    <lineage>
        <taxon>Eukaryota</taxon>
        <taxon>Fungi</taxon>
        <taxon>Dikarya</taxon>
        <taxon>Basidiomycota</taxon>
        <taxon>Agaricomycotina</taxon>
        <taxon>Agaricomycetes</taxon>
        <taxon>Agaricomycetidae</taxon>
        <taxon>Agaricales</taxon>
        <taxon>Marasmiineae</taxon>
        <taxon>Mycenaceae</taxon>
        <taxon>Mycena</taxon>
    </lineage>
</organism>
<evidence type="ECO:0000313" key="2">
    <source>
        <dbReference type="Proteomes" id="UP001218188"/>
    </source>
</evidence>
<dbReference type="AlphaFoldDB" id="A0AAD6SCB6"/>
<evidence type="ECO:0000313" key="1">
    <source>
        <dbReference type="EMBL" id="KAJ7025216.1"/>
    </source>
</evidence>
<reference evidence="1" key="1">
    <citation type="submission" date="2023-03" db="EMBL/GenBank/DDBJ databases">
        <title>Massive genome expansion in bonnet fungi (Mycena s.s.) driven by repeated elements and novel gene families across ecological guilds.</title>
        <authorList>
            <consortium name="Lawrence Berkeley National Laboratory"/>
            <person name="Harder C.B."/>
            <person name="Miyauchi S."/>
            <person name="Viragh M."/>
            <person name="Kuo A."/>
            <person name="Thoen E."/>
            <person name="Andreopoulos B."/>
            <person name="Lu D."/>
            <person name="Skrede I."/>
            <person name="Drula E."/>
            <person name="Henrissat B."/>
            <person name="Morin E."/>
            <person name="Kohler A."/>
            <person name="Barry K."/>
            <person name="LaButti K."/>
            <person name="Morin E."/>
            <person name="Salamov A."/>
            <person name="Lipzen A."/>
            <person name="Mereny Z."/>
            <person name="Hegedus B."/>
            <person name="Baldrian P."/>
            <person name="Stursova M."/>
            <person name="Weitz H."/>
            <person name="Taylor A."/>
            <person name="Grigoriev I.V."/>
            <person name="Nagy L.G."/>
            <person name="Martin F."/>
            <person name="Kauserud H."/>
        </authorList>
    </citation>
    <scope>NUCLEOTIDE SEQUENCE</scope>
    <source>
        <strain evidence="1">CBHHK200</strain>
    </source>
</reference>
<name>A0AAD6SCB6_9AGAR</name>
<proteinExistence type="predicted"/>
<dbReference type="Proteomes" id="UP001218188">
    <property type="component" value="Unassembled WGS sequence"/>
</dbReference>